<proteinExistence type="predicted"/>
<dbReference type="EMBL" id="LAZR01027165">
    <property type="protein sequence ID" value="KKL66552.1"/>
    <property type="molecule type" value="Genomic_DNA"/>
</dbReference>
<sequence length="86" mass="10246">MKRIDKFNNDRQIFAALAKVLNGAHRFKNPSYELLVNYLNSNDLKTSWGNSWTRKSLFRYLQRNGFSGVWGLRNSLKEYKKITRFI</sequence>
<evidence type="ECO:0000313" key="1">
    <source>
        <dbReference type="EMBL" id="KKL66552.1"/>
    </source>
</evidence>
<organism evidence="1">
    <name type="scientific">marine sediment metagenome</name>
    <dbReference type="NCBI Taxonomy" id="412755"/>
    <lineage>
        <taxon>unclassified sequences</taxon>
        <taxon>metagenomes</taxon>
        <taxon>ecological metagenomes</taxon>
    </lineage>
</organism>
<gene>
    <name evidence="1" type="ORF">LCGC14_2143860</name>
</gene>
<accession>A0A0F9GTV1</accession>
<protein>
    <recommendedName>
        <fullName evidence="2">Recombinase domain-containing protein</fullName>
    </recommendedName>
</protein>
<evidence type="ECO:0008006" key="2">
    <source>
        <dbReference type="Google" id="ProtNLM"/>
    </source>
</evidence>
<reference evidence="1" key="1">
    <citation type="journal article" date="2015" name="Nature">
        <title>Complex archaea that bridge the gap between prokaryotes and eukaryotes.</title>
        <authorList>
            <person name="Spang A."/>
            <person name="Saw J.H."/>
            <person name="Jorgensen S.L."/>
            <person name="Zaremba-Niedzwiedzka K."/>
            <person name="Martijn J."/>
            <person name="Lind A.E."/>
            <person name="van Eijk R."/>
            <person name="Schleper C."/>
            <person name="Guy L."/>
            <person name="Ettema T.J."/>
        </authorList>
    </citation>
    <scope>NUCLEOTIDE SEQUENCE</scope>
</reference>
<name>A0A0F9GTV1_9ZZZZ</name>
<dbReference type="AlphaFoldDB" id="A0A0F9GTV1"/>
<comment type="caution">
    <text evidence="1">The sequence shown here is derived from an EMBL/GenBank/DDBJ whole genome shotgun (WGS) entry which is preliminary data.</text>
</comment>